<keyword evidence="17" id="KW-0393">Immunoglobulin domain</keyword>
<keyword evidence="4" id="KW-0808">Transferase</keyword>
<dbReference type="Proteomes" id="UP001519460">
    <property type="component" value="Unassembled WGS sequence"/>
</dbReference>
<dbReference type="Gene3D" id="3.30.200.20">
    <property type="entry name" value="Phosphorylase Kinase, domain 1"/>
    <property type="match status" value="1"/>
</dbReference>
<evidence type="ECO:0000256" key="5">
    <source>
        <dbReference type="ARBA" id="ARBA00022692"/>
    </source>
</evidence>
<feature type="transmembrane region" description="Helical" evidence="20">
    <location>
        <begin position="365"/>
        <end position="385"/>
    </location>
</feature>
<evidence type="ECO:0000256" key="8">
    <source>
        <dbReference type="ARBA" id="ARBA00022741"/>
    </source>
</evidence>
<protein>
    <recommendedName>
        <fullName evidence="2">receptor protein-tyrosine kinase</fullName>
        <ecNumber evidence="2">2.7.10.1</ecNumber>
    </recommendedName>
</protein>
<dbReference type="Gene3D" id="1.10.510.10">
    <property type="entry name" value="Transferase(Phosphotransferase) domain 1"/>
    <property type="match status" value="1"/>
</dbReference>
<evidence type="ECO:0000256" key="15">
    <source>
        <dbReference type="ARBA" id="ARBA00023170"/>
    </source>
</evidence>
<feature type="non-terminal residue" evidence="23">
    <location>
        <position position="1"/>
    </location>
</feature>
<keyword evidence="13" id="KW-0829">Tyrosine-protein kinase</keyword>
<name>A0ABD0JIC4_9CAEN</name>
<comment type="catalytic activity">
    <reaction evidence="18">
        <text>L-tyrosyl-[protein] + ATP = O-phospho-L-tyrosyl-[protein] + ADP + H(+)</text>
        <dbReference type="Rhea" id="RHEA:10596"/>
        <dbReference type="Rhea" id="RHEA-COMP:10136"/>
        <dbReference type="Rhea" id="RHEA-COMP:20101"/>
        <dbReference type="ChEBI" id="CHEBI:15378"/>
        <dbReference type="ChEBI" id="CHEBI:30616"/>
        <dbReference type="ChEBI" id="CHEBI:46858"/>
        <dbReference type="ChEBI" id="CHEBI:61978"/>
        <dbReference type="ChEBI" id="CHEBI:456216"/>
        <dbReference type="EC" id="2.7.10.1"/>
    </reaction>
</comment>
<dbReference type="EMBL" id="JACVVK020000436">
    <property type="protein sequence ID" value="KAK7474480.1"/>
    <property type="molecule type" value="Genomic_DNA"/>
</dbReference>
<evidence type="ECO:0000256" key="17">
    <source>
        <dbReference type="ARBA" id="ARBA00023319"/>
    </source>
</evidence>
<organism evidence="23 24">
    <name type="scientific">Batillaria attramentaria</name>
    <dbReference type="NCBI Taxonomy" id="370345"/>
    <lineage>
        <taxon>Eukaryota</taxon>
        <taxon>Metazoa</taxon>
        <taxon>Spiralia</taxon>
        <taxon>Lophotrochozoa</taxon>
        <taxon>Mollusca</taxon>
        <taxon>Gastropoda</taxon>
        <taxon>Caenogastropoda</taxon>
        <taxon>Sorbeoconcha</taxon>
        <taxon>Cerithioidea</taxon>
        <taxon>Batillariidae</taxon>
        <taxon>Batillaria</taxon>
    </lineage>
</organism>
<feature type="domain" description="Ig-like" evidence="22">
    <location>
        <begin position="106"/>
        <end position="195"/>
    </location>
</feature>
<proteinExistence type="predicted"/>
<evidence type="ECO:0000256" key="3">
    <source>
        <dbReference type="ARBA" id="ARBA00022553"/>
    </source>
</evidence>
<feature type="binding site" evidence="19">
    <location>
        <position position="335"/>
    </location>
    <ligand>
        <name>ATP</name>
        <dbReference type="ChEBI" id="CHEBI:30616"/>
    </ligand>
</feature>
<dbReference type="PANTHER" id="PTHR24416">
    <property type="entry name" value="TYROSINE-PROTEIN KINASE RECEPTOR"/>
    <property type="match status" value="1"/>
</dbReference>
<evidence type="ECO:0000313" key="23">
    <source>
        <dbReference type="EMBL" id="KAK7474480.1"/>
    </source>
</evidence>
<evidence type="ECO:0000256" key="10">
    <source>
        <dbReference type="ARBA" id="ARBA00022840"/>
    </source>
</evidence>
<comment type="caution">
    <text evidence="23">The sequence shown here is derived from an EMBL/GenBank/DDBJ whole genome shotgun (WGS) entry which is preliminary data.</text>
</comment>
<evidence type="ECO:0000256" key="14">
    <source>
        <dbReference type="ARBA" id="ARBA00023157"/>
    </source>
</evidence>
<dbReference type="EC" id="2.7.10.1" evidence="2"/>
<dbReference type="InterPro" id="IPR050122">
    <property type="entry name" value="RTK"/>
</dbReference>
<evidence type="ECO:0000256" key="2">
    <source>
        <dbReference type="ARBA" id="ARBA00011902"/>
    </source>
</evidence>
<dbReference type="PRINTS" id="PR00109">
    <property type="entry name" value="TYRKINASE"/>
</dbReference>
<keyword evidence="11 20" id="KW-1133">Transmembrane helix</keyword>
<dbReference type="AlphaFoldDB" id="A0ABD0JIC4"/>
<sequence>SKRPLETEDFRAGWNPHQVDWTAFKLHSATLAGGHSAKFVFTLVMSWRVDVGETEQNKKRVWNVTELSTVELPCQVNSASQRMLFEITWFKDGKIIPKSRAPSHIPLIKQGPLNTTVELGGRAKFTCHIHNSSHRDLQLLWVKQHLINGSYEDESGTPHTTVLKHSTNLTNMPWTLVLENVTEENKGWYSCVVINEVRWKGWEYEQAYLNVLIDEDKEEELRTGMSTGFSEDNPTLLIIGTISGFIVLLLAVSITSLCLWYSYKRKELTMSRFKIYQSKEGAVSAPLVPKHQVSTTYPPTPQPPHVIGEGAFGVVEQATAYGIGKVPKASTVAVKRLRETATAIEQQDFVGELQMMKSVKKMGHHINIVNFLGCCTVGGPLLMIVEFAKNGNLRDFLESCRDGINGYGKFVPTQDPGWYTKTPDGQIVNRKNLISFAFQIARGMEFLASRKCIHRDLAARNVLVTEEHVLKIADFGLTRSGDYYKKKAGGRLPVKWMAPEALFDKRYSTKSDVWSFGVVFVGDLLIGLACHIPQSPMRSCNGQACGGVPHAVPELPRKTLEQLRVFQITSSLLNDADNSIYGYHVWATAVSMEISLQCVRPL</sequence>
<evidence type="ECO:0000256" key="7">
    <source>
        <dbReference type="ARBA" id="ARBA00022737"/>
    </source>
</evidence>
<dbReference type="InterPro" id="IPR001245">
    <property type="entry name" value="Ser-Thr/Tyr_kinase_cat_dom"/>
</dbReference>
<evidence type="ECO:0000256" key="1">
    <source>
        <dbReference type="ARBA" id="ARBA00004167"/>
    </source>
</evidence>
<keyword evidence="7" id="KW-0677">Repeat</keyword>
<dbReference type="SUPFAM" id="SSF48726">
    <property type="entry name" value="Immunoglobulin"/>
    <property type="match status" value="1"/>
</dbReference>
<dbReference type="FunFam" id="2.60.40.10:FF:000020">
    <property type="entry name" value="Fibroblast growth factor receptor"/>
    <property type="match status" value="1"/>
</dbReference>
<keyword evidence="9" id="KW-0418">Kinase</keyword>
<keyword evidence="8 19" id="KW-0547">Nucleotide-binding</keyword>
<dbReference type="GO" id="GO:0004714">
    <property type="term" value="F:transmembrane receptor protein tyrosine kinase activity"/>
    <property type="evidence" value="ECO:0007669"/>
    <property type="project" value="UniProtKB-EC"/>
</dbReference>
<reference evidence="23 24" key="1">
    <citation type="journal article" date="2023" name="Sci. Data">
        <title>Genome assembly of the Korean intertidal mud-creeper Batillaria attramentaria.</title>
        <authorList>
            <person name="Patra A.K."/>
            <person name="Ho P.T."/>
            <person name="Jun S."/>
            <person name="Lee S.J."/>
            <person name="Kim Y."/>
            <person name="Won Y.J."/>
        </authorList>
    </citation>
    <scope>NUCLEOTIDE SEQUENCE [LARGE SCALE GENOMIC DNA]</scope>
    <source>
        <strain evidence="23">Wonlab-2016</strain>
    </source>
</reference>
<dbReference type="InterPro" id="IPR007110">
    <property type="entry name" value="Ig-like_dom"/>
</dbReference>
<evidence type="ECO:0000256" key="13">
    <source>
        <dbReference type="ARBA" id="ARBA00023137"/>
    </source>
</evidence>
<keyword evidence="6" id="KW-0732">Signal</keyword>
<dbReference type="Pfam" id="PF07686">
    <property type="entry name" value="V-set"/>
    <property type="match status" value="1"/>
</dbReference>
<dbReference type="Gene3D" id="2.60.40.10">
    <property type="entry name" value="Immunoglobulins"/>
    <property type="match status" value="1"/>
</dbReference>
<dbReference type="CDD" id="cd00096">
    <property type="entry name" value="Ig"/>
    <property type="match status" value="1"/>
</dbReference>
<dbReference type="InterPro" id="IPR008266">
    <property type="entry name" value="Tyr_kinase_AS"/>
</dbReference>
<dbReference type="GO" id="GO:0016020">
    <property type="term" value="C:membrane"/>
    <property type="evidence" value="ECO:0007669"/>
    <property type="project" value="UniProtKB-SubCell"/>
</dbReference>
<evidence type="ECO:0000256" key="19">
    <source>
        <dbReference type="PROSITE-ProRule" id="PRU10141"/>
    </source>
</evidence>
<evidence type="ECO:0000256" key="4">
    <source>
        <dbReference type="ARBA" id="ARBA00022679"/>
    </source>
</evidence>
<keyword evidence="14" id="KW-1015">Disulfide bond</keyword>
<comment type="subcellular location">
    <subcellularLocation>
        <location evidence="1">Membrane</location>
        <topology evidence="1">Single-pass membrane protein</topology>
    </subcellularLocation>
</comment>
<dbReference type="SUPFAM" id="SSF56112">
    <property type="entry name" value="Protein kinase-like (PK-like)"/>
    <property type="match status" value="1"/>
</dbReference>
<keyword evidence="3" id="KW-0597">Phosphoprotein</keyword>
<evidence type="ECO:0000313" key="24">
    <source>
        <dbReference type="Proteomes" id="UP001519460"/>
    </source>
</evidence>
<evidence type="ECO:0000256" key="6">
    <source>
        <dbReference type="ARBA" id="ARBA00022729"/>
    </source>
</evidence>
<feature type="domain" description="Protein kinase" evidence="21">
    <location>
        <begin position="301"/>
        <end position="602"/>
    </location>
</feature>
<keyword evidence="10 19" id="KW-0067">ATP-binding</keyword>
<dbReference type="InterPro" id="IPR017441">
    <property type="entry name" value="Protein_kinase_ATP_BS"/>
</dbReference>
<dbReference type="PROSITE" id="PS50835">
    <property type="entry name" value="IG_LIKE"/>
    <property type="match status" value="1"/>
</dbReference>
<dbReference type="InterPro" id="IPR003599">
    <property type="entry name" value="Ig_sub"/>
</dbReference>
<feature type="transmembrane region" description="Helical" evidence="20">
    <location>
        <begin position="236"/>
        <end position="263"/>
    </location>
</feature>
<dbReference type="PANTHER" id="PTHR24416:SF550">
    <property type="entry name" value="FIBROBLAST GROWTH FACTOR RECEPTOR HOMOLOG 1-RELATED"/>
    <property type="match status" value="1"/>
</dbReference>
<keyword evidence="12 20" id="KW-0472">Membrane</keyword>
<accession>A0ABD0JIC4</accession>
<keyword evidence="5 20" id="KW-0812">Transmembrane</keyword>
<dbReference type="PROSITE" id="PS00107">
    <property type="entry name" value="PROTEIN_KINASE_ATP"/>
    <property type="match status" value="1"/>
</dbReference>
<dbReference type="PROSITE" id="PS50011">
    <property type="entry name" value="PROTEIN_KINASE_DOM"/>
    <property type="match status" value="1"/>
</dbReference>
<keyword evidence="16" id="KW-0325">Glycoprotein</keyword>
<dbReference type="InterPro" id="IPR000719">
    <property type="entry name" value="Prot_kinase_dom"/>
</dbReference>
<dbReference type="InterPro" id="IPR020635">
    <property type="entry name" value="Tyr_kinase_cat_dom"/>
</dbReference>
<dbReference type="PROSITE" id="PS00109">
    <property type="entry name" value="PROTEIN_KINASE_TYR"/>
    <property type="match status" value="1"/>
</dbReference>
<dbReference type="Pfam" id="PF07714">
    <property type="entry name" value="PK_Tyr_Ser-Thr"/>
    <property type="match status" value="1"/>
</dbReference>
<evidence type="ECO:0000259" key="21">
    <source>
        <dbReference type="PROSITE" id="PS50011"/>
    </source>
</evidence>
<keyword evidence="15" id="KW-0675">Receptor</keyword>
<evidence type="ECO:0000256" key="18">
    <source>
        <dbReference type="ARBA" id="ARBA00051243"/>
    </source>
</evidence>
<dbReference type="InterPro" id="IPR011009">
    <property type="entry name" value="Kinase-like_dom_sf"/>
</dbReference>
<evidence type="ECO:0000256" key="20">
    <source>
        <dbReference type="SAM" id="Phobius"/>
    </source>
</evidence>
<evidence type="ECO:0000256" key="16">
    <source>
        <dbReference type="ARBA" id="ARBA00023180"/>
    </source>
</evidence>
<dbReference type="SMART" id="SM00219">
    <property type="entry name" value="TyrKc"/>
    <property type="match status" value="1"/>
</dbReference>
<keyword evidence="24" id="KW-1185">Reference proteome</keyword>
<dbReference type="InterPro" id="IPR013106">
    <property type="entry name" value="Ig_V-set"/>
</dbReference>
<evidence type="ECO:0000256" key="11">
    <source>
        <dbReference type="ARBA" id="ARBA00022989"/>
    </source>
</evidence>
<evidence type="ECO:0000256" key="9">
    <source>
        <dbReference type="ARBA" id="ARBA00022777"/>
    </source>
</evidence>
<dbReference type="SMART" id="SM00409">
    <property type="entry name" value="IG"/>
    <property type="match status" value="1"/>
</dbReference>
<dbReference type="GO" id="GO:0005524">
    <property type="term" value="F:ATP binding"/>
    <property type="evidence" value="ECO:0007669"/>
    <property type="project" value="UniProtKB-UniRule"/>
</dbReference>
<evidence type="ECO:0000259" key="22">
    <source>
        <dbReference type="PROSITE" id="PS50835"/>
    </source>
</evidence>
<evidence type="ECO:0000256" key="12">
    <source>
        <dbReference type="ARBA" id="ARBA00023136"/>
    </source>
</evidence>
<gene>
    <name evidence="23" type="ORF">BaRGS_00034302</name>
</gene>
<dbReference type="InterPro" id="IPR036179">
    <property type="entry name" value="Ig-like_dom_sf"/>
</dbReference>
<dbReference type="InterPro" id="IPR013783">
    <property type="entry name" value="Ig-like_fold"/>
</dbReference>